<accession>A9SGC8</accession>
<protein>
    <submittedName>
        <fullName evidence="2 3">Uncharacterized protein</fullName>
    </submittedName>
</protein>
<feature type="region of interest" description="Disordered" evidence="1">
    <location>
        <begin position="31"/>
        <end position="56"/>
    </location>
</feature>
<feature type="region of interest" description="Disordered" evidence="1">
    <location>
        <begin position="88"/>
        <end position="108"/>
    </location>
</feature>
<dbReference type="HOGENOM" id="CLU_1878920_0_0_1"/>
<proteinExistence type="predicted"/>
<dbReference type="EnsemblPlants" id="Pp3c2_34170V3.1">
    <property type="protein sequence ID" value="PAC:32936039.CDS.1"/>
    <property type="gene ID" value="Pp3c2_34170"/>
</dbReference>
<dbReference type="InParanoid" id="A9SGC8"/>
<evidence type="ECO:0000313" key="4">
    <source>
        <dbReference type="Proteomes" id="UP000006727"/>
    </source>
</evidence>
<dbReference type="AlphaFoldDB" id="A9SGC8"/>
<keyword evidence="4" id="KW-1185">Reference proteome</keyword>
<dbReference type="PaxDb" id="3218-PP1S76_1V6.1"/>
<gene>
    <name evidence="2" type="ORF">PHYPA_003615</name>
</gene>
<evidence type="ECO:0000313" key="2">
    <source>
        <dbReference type="EMBL" id="PNR60822.1"/>
    </source>
</evidence>
<dbReference type="EMBL" id="ABEU02000002">
    <property type="protein sequence ID" value="PNR60822.1"/>
    <property type="molecule type" value="Genomic_DNA"/>
</dbReference>
<sequence length="136" mass="14825">MTEIEQCLCPEHNKKCIKCYVEYVLAKYREQSEETTEPVLSNPEVNTTEDAMPRDLREDPGAVATVIVTSGSNGVQAEDAQLSQLGIQGEDLAQEAAPSNTTNAEPGQNGCNITQLTGLFIRCSNFTTQLTVRCVI</sequence>
<reference evidence="3" key="3">
    <citation type="submission" date="2020-12" db="UniProtKB">
        <authorList>
            <consortium name="EnsemblPlants"/>
        </authorList>
    </citation>
    <scope>IDENTIFICATION</scope>
</reference>
<dbReference type="Proteomes" id="UP000006727">
    <property type="component" value="Chromosome 2"/>
</dbReference>
<name>A9SGC8_PHYPA</name>
<dbReference type="Gramene" id="Pp3c2_34170V3.1">
    <property type="protein sequence ID" value="PAC:32936039.CDS.1"/>
    <property type="gene ID" value="Pp3c2_34170"/>
</dbReference>
<reference evidence="2 4" key="2">
    <citation type="journal article" date="2018" name="Plant J.">
        <title>The Physcomitrella patens chromosome-scale assembly reveals moss genome structure and evolution.</title>
        <authorList>
            <person name="Lang D."/>
            <person name="Ullrich K.K."/>
            <person name="Murat F."/>
            <person name="Fuchs J."/>
            <person name="Jenkins J."/>
            <person name="Haas F.B."/>
            <person name="Piednoel M."/>
            <person name="Gundlach H."/>
            <person name="Van Bel M."/>
            <person name="Meyberg R."/>
            <person name="Vives C."/>
            <person name="Morata J."/>
            <person name="Symeonidi A."/>
            <person name="Hiss M."/>
            <person name="Muchero W."/>
            <person name="Kamisugi Y."/>
            <person name="Saleh O."/>
            <person name="Blanc G."/>
            <person name="Decker E.L."/>
            <person name="van Gessel N."/>
            <person name="Grimwood J."/>
            <person name="Hayes R.D."/>
            <person name="Graham S.W."/>
            <person name="Gunter L.E."/>
            <person name="McDaniel S.F."/>
            <person name="Hoernstein S.N.W."/>
            <person name="Larsson A."/>
            <person name="Li F.W."/>
            <person name="Perroud P.F."/>
            <person name="Phillips J."/>
            <person name="Ranjan P."/>
            <person name="Rokshar D.S."/>
            <person name="Rothfels C.J."/>
            <person name="Schneider L."/>
            <person name="Shu S."/>
            <person name="Stevenson D.W."/>
            <person name="Thummler F."/>
            <person name="Tillich M."/>
            <person name="Villarreal Aguilar J.C."/>
            <person name="Widiez T."/>
            <person name="Wong G.K."/>
            <person name="Wymore A."/>
            <person name="Zhang Y."/>
            <person name="Zimmer A.D."/>
            <person name="Quatrano R.S."/>
            <person name="Mayer K.F.X."/>
            <person name="Goodstein D."/>
            <person name="Casacuberta J.M."/>
            <person name="Vandepoele K."/>
            <person name="Reski R."/>
            <person name="Cuming A.C."/>
            <person name="Tuskan G.A."/>
            <person name="Maumus F."/>
            <person name="Salse J."/>
            <person name="Schmutz J."/>
            <person name="Rensing S.A."/>
        </authorList>
    </citation>
    <scope>NUCLEOTIDE SEQUENCE [LARGE SCALE GENOMIC DNA]</scope>
    <source>
        <strain evidence="3 4">cv. Gransden 2004</strain>
    </source>
</reference>
<evidence type="ECO:0000256" key="1">
    <source>
        <dbReference type="SAM" id="MobiDB-lite"/>
    </source>
</evidence>
<organism evidence="2">
    <name type="scientific">Physcomitrium patens</name>
    <name type="common">Spreading-leaved earth moss</name>
    <name type="synonym">Physcomitrella patens</name>
    <dbReference type="NCBI Taxonomy" id="3218"/>
    <lineage>
        <taxon>Eukaryota</taxon>
        <taxon>Viridiplantae</taxon>
        <taxon>Streptophyta</taxon>
        <taxon>Embryophyta</taxon>
        <taxon>Bryophyta</taxon>
        <taxon>Bryophytina</taxon>
        <taxon>Bryopsida</taxon>
        <taxon>Funariidae</taxon>
        <taxon>Funariales</taxon>
        <taxon>Funariaceae</taxon>
        <taxon>Physcomitrium</taxon>
    </lineage>
</organism>
<reference evidence="2 4" key="1">
    <citation type="journal article" date="2008" name="Science">
        <title>The Physcomitrella genome reveals evolutionary insights into the conquest of land by plants.</title>
        <authorList>
            <person name="Rensing S."/>
            <person name="Lang D."/>
            <person name="Zimmer A."/>
            <person name="Terry A."/>
            <person name="Salamov A."/>
            <person name="Shapiro H."/>
            <person name="Nishiyama T."/>
            <person name="Perroud P.-F."/>
            <person name="Lindquist E."/>
            <person name="Kamisugi Y."/>
            <person name="Tanahashi T."/>
            <person name="Sakakibara K."/>
            <person name="Fujita T."/>
            <person name="Oishi K."/>
            <person name="Shin-I T."/>
            <person name="Kuroki Y."/>
            <person name="Toyoda A."/>
            <person name="Suzuki Y."/>
            <person name="Hashimoto A."/>
            <person name="Yamaguchi K."/>
            <person name="Sugano A."/>
            <person name="Kohara Y."/>
            <person name="Fujiyama A."/>
            <person name="Anterola A."/>
            <person name="Aoki S."/>
            <person name="Ashton N."/>
            <person name="Barbazuk W.B."/>
            <person name="Barker E."/>
            <person name="Bennetzen J."/>
            <person name="Bezanilla M."/>
            <person name="Blankenship R."/>
            <person name="Cho S.H."/>
            <person name="Dutcher S."/>
            <person name="Estelle M."/>
            <person name="Fawcett J.A."/>
            <person name="Gundlach H."/>
            <person name="Hanada K."/>
            <person name="Heyl A."/>
            <person name="Hicks K.A."/>
            <person name="Hugh J."/>
            <person name="Lohr M."/>
            <person name="Mayer K."/>
            <person name="Melkozernov A."/>
            <person name="Murata T."/>
            <person name="Nelson D."/>
            <person name="Pils B."/>
            <person name="Prigge M."/>
            <person name="Reiss B."/>
            <person name="Renner T."/>
            <person name="Rombauts S."/>
            <person name="Rushton P."/>
            <person name="Sanderfoot A."/>
            <person name="Schween G."/>
            <person name="Shiu S.-H."/>
            <person name="Stueber K."/>
            <person name="Theodoulou F.L."/>
            <person name="Tu H."/>
            <person name="Van de Peer Y."/>
            <person name="Verrier P.J."/>
            <person name="Waters E."/>
            <person name="Wood A."/>
            <person name="Yang L."/>
            <person name="Cove D."/>
            <person name="Cuming A."/>
            <person name="Hasebe M."/>
            <person name="Lucas S."/>
            <person name="Mishler D.B."/>
            <person name="Reski R."/>
            <person name="Grigoriev I."/>
            <person name="Quatrano R.S."/>
            <person name="Boore J.L."/>
        </authorList>
    </citation>
    <scope>NUCLEOTIDE SEQUENCE [LARGE SCALE GENOMIC DNA]</scope>
    <source>
        <strain evidence="3 4">cv. Gransden 2004</strain>
    </source>
</reference>
<evidence type="ECO:0000313" key="3">
    <source>
        <dbReference type="EnsemblPlants" id="PAC:32936039.CDS.1"/>
    </source>
</evidence>
<feature type="compositionally biased region" description="Polar residues" evidence="1">
    <location>
        <begin position="97"/>
        <end position="108"/>
    </location>
</feature>